<accession>A0A6A5KNW9</accession>
<feature type="region of interest" description="Disordered" evidence="1">
    <location>
        <begin position="198"/>
        <end position="229"/>
    </location>
</feature>
<name>A0A6A5KNW9_9PLEO</name>
<evidence type="ECO:0000313" key="3">
    <source>
        <dbReference type="Proteomes" id="UP000800040"/>
    </source>
</evidence>
<proteinExistence type="predicted"/>
<evidence type="ECO:0000313" key="2">
    <source>
        <dbReference type="EMBL" id="KAF1837840.1"/>
    </source>
</evidence>
<sequence length="351" mass="38539">MSMYCWRWGGEGAYSRIRVRVREASSSGLCIVPYEAVCIVLETDIGLCEAYRAVRDIECDMCCLLRGRVLAVPRLGRATEGVSCVCQCDEALSPVNVSIRKRVSGACGSFCPPGAGGCICLLEAELHFGAPQTISKTTTQTGRLLLHGERQTPWLLGKLRRAVNLTALGHVSPSLPPDHTGLKAHSVTLVYAGRRQMGAARHGGRGHHEVRENSNFESSLEEDPAERSSPIQTICDLVKSAERFPPHRQPNHTFYTSLNSTARDRSNHTKVIENIAAIPSSQLLHYHPPFLRAAAYGPVGPQPPSRYTIARILFQTRPKQAEHCEDRRICEEALGQRGGITICPRAQKGVN</sequence>
<organism evidence="2 3">
    <name type="scientific">Decorospora gaudefroyi</name>
    <dbReference type="NCBI Taxonomy" id="184978"/>
    <lineage>
        <taxon>Eukaryota</taxon>
        <taxon>Fungi</taxon>
        <taxon>Dikarya</taxon>
        <taxon>Ascomycota</taxon>
        <taxon>Pezizomycotina</taxon>
        <taxon>Dothideomycetes</taxon>
        <taxon>Pleosporomycetidae</taxon>
        <taxon>Pleosporales</taxon>
        <taxon>Pleosporineae</taxon>
        <taxon>Pleosporaceae</taxon>
        <taxon>Decorospora</taxon>
    </lineage>
</organism>
<dbReference type="AlphaFoldDB" id="A0A6A5KNW9"/>
<evidence type="ECO:0000256" key="1">
    <source>
        <dbReference type="SAM" id="MobiDB-lite"/>
    </source>
</evidence>
<dbReference type="EMBL" id="ML975257">
    <property type="protein sequence ID" value="KAF1837840.1"/>
    <property type="molecule type" value="Genomic_DNA"/>
</dbReference>
<gene>
    <name evidence="2" type="ORF">BDW02DRAFT_607906</name>
</gene>
<protein>
    <submittedName>
        <fullName evidence="2">Uncharacterized protein</fullName>
    </submittedName>
</protein>
<dbReference type="Proteomes" id="UP000800040">
    <property type="component" value="Unassembled WGS sequence"/>
</dbReference>
<feature type="compositionally biased region" description="Polar residues" evidence="1">
    <location>
        <begin position="251"/>
        <end position="261"/>
    </location>
</feature>
<keyword evidence="3" id="KW-1185">Reference proteome</keyword>
<reference evidence="2" key="1">
    <citation type="submission" date="2020-01" db="EMBL/GenBank/DDBJ databases">
        <authorList>
            <consortium name="DOE Joint Genome Institute"/>
            <person name="Haridas S."/>
            <person name="Albert R."/>
            <person name="Binder M."/>
            <person name="Bloem J."/>
            <person name="Labutti K."/>
            <person name="Salamov A."/>
            <person name="Andreopoulos B."/>
            <person name="Baker S.E."/>
            <person name="Barry K."/>
            <person name="Bills G."/>
            <person name="Bluhm B.H."/>
            <person name="Cannon C."/>
            <person name="Castanera R."/>
            <person name="Culley D.E."/>
            <person name="Daum C."/>
            <person name="Ezra D."/>
            <person name="Gonzalez J.B."/>
            <person name="Henrissat B."/>
            <person name="Kuo A."/>
            <person name="Liang C."/>
            <person name="Lipzen A."/>
            <person name="Lutzoni F."/>
            <person name="Magnuson J."/>
            <person name="Mondo S."/>
            <person name="Nolan M."/>
            <person name="Ohm R."/>
            <person name="Pangilinan J."/>
            <person name="Park H.-J."/>
            <person name="Ramirez L."/>
            <person name="Alfaro M."/>
            <person name="Sun H."/>
            <person name="Tritt A."/>
            <person name="Yoshinaga Y."/>
            <person name="Zwiers L.-H."/>
            <person name="Turgeon B.G."/>
            <person name="Goodwin S.B."/>
            <person name="Spatafora J.W."/>
            <person name="Crous P.W."/>
            <person name="Grigoriev I.V."/>
        </authorList>
    </citation>
    <scope>NUCLEOTIDE SEQUENCE</scope>
    <source>
        <strain evidence="2">P77</strain>
    </source>
</reference>
<feature type="region of interest" description="Disordered" evidence="1">
    <location>
        <begin position="243"/>
        <end position="263"/>
    </location>
</feature>